<dbReference type="EMBL" id="WOCA01000007">
    <property type="protein sequence ID" value="MUK88761.1"/>
    <property type="molecule type" value="Genomic_DNA"/>
</dbReference>
<evidence type="ECO:0000256" key="2">
    <source>
        <dbReference type="ARBA" id="ARBA00022448"/>
    </source>
</evidence>
<dbReference type="Proteomes" id="UP000469125">
    <property type="component" value="Unassembled WGS sequence"/>
</dbReference>
<feature type="transmembrane region" description="Helical" evidence="6">
    <location>
        <begin position="326"/>
        <end position="348"/>
    </location>
</feature>
<gene>
    <name evidence="8" type="ORF">GMD78_10190</name>
</gene>
<dbReference type="InterPro" id="IPR020846">
    <property type="entry name" value="MFS_dom"/>
</dbReference>
<organism evidence="8 9">
    <name type="scientific">Ornithinibacillus caprae</name>
    <dbReference type="NCBI Taxonomy" id="2678566"/>
    <lineage>
        <taxon>Bacteria</taxon>
        <taxon>Bacillati</taxon>
        <taxon>Bacillota</taxon>
        <taxon>Bacilli</taxon>
        <taxon>Bacillales</taxon>
        <taxon>Bacillaceae</taxon>
        <taxon>Ornithinibacillus</taxon>
    </lineage>
</organism>
<evidence type="ECO:0000256" key="3">
    <source>
        <dbReference type="ARBA" id="ARBA00022692"/>
    </source>
</evidence>
<feature type="transmembrane region" description="Helical" evidence="6">
    <location>
        <begin position="82"/>
        <end position="100"/>
    </location>
</feature>
<evidence type="ECO:0000256" key="1">
    <source>
        <dbReference type="ARBA" id="ARBA00004651"/>
    </source>
</evidence>
<feature type="transmembrane region" description="Helical" evidence="6">
    <location>
        <begin position="391"/>
        <end position="412"/>
    </location>
</feature>
<keyword evidence="2" id="KW-0813">Transport</keyword>
<comment type="subcellular location">
    <subcellularLocation>
        <location evidence="1">Cell membrane</location>
        <topology evidence="1">Multi-pass membrane protein</topology>
    </subcellularLocation>
</comment>
<accession>A0A6N8FHQ8</accession>
<dbReference type="RefSeq" id="WP_155668748.1">
    <property type="nucleotide sequence ID" value="NZ_WOCA01000007.1"/>
</dbReference>
<feature type="transmembrane region" description="Helical" evidence="6">
    <location>
        <begin position="360"/>
        <end position="379"/>
    </location>
</feature>
<dbReference type="InterPro" id="IPR036259">
    <property type="entry name" value="MFS_trans_sf"/>
</dbReference>
<evidence type="ECO:0000259" key="7">
    <source>
        <dbReference type="PROSITE" id="PS50850"/>
    </source>
</evidence>
<dbReference type="PANTHER" id="PTHR23519">
    <property type="entry name" value="AUTOPHAGY-RELATED PROTEIN 22"/>
    <property type="match status" value="1"/>
</dbReference>
<protein>
    <submittedName>
        <fullName evidence="8">MFS transporter</fullName>
    </submittedName>
</protein>
<feature type="transmembrane region" description="Helical" evidence="6">
    <location>
        <begin position="12"/>
        <end position="34"/>
    </location>
</feature>
<feature type="transmembrane region" description="Helical" evidence="6">
    <location>
        <begin position="273"/>
        <end position="295"/>
    </location>
</feature>
<feature type="transmembrane region" description="Helical" evidence="6">
    <location>
        <begin position="50"/>
        <end position="70"/>
    </location>
</feature>
<dbReference type="SUPFAM" id="SSF103473">
    <property type="entry name" value="MFS general substrate transporter"/>
    <property type="match status" value="1"/>
</dbReference>
<evidence type="ECO:0000256" key="6">
    <source>
        <dbReference type="SAM" id="Phobius"/>
    </source>
</evidence>
<dbReference type="AlphaFoldDB" id="A0A6N8FHQ8"/>
<keyword evidence="4 6" id="KW-1133">Transmembrane helix</keyword>
<proteinExistence type="predicted"/>
<keyword evidence="3 6" id="KW-0812">Transmembrane</keyword>
<evidence type="ECO:0000313" key="9">
    <source>
        <dbReference type="Proteomes" id="UP000469125"/>
    </source>
</evidence>
<dbReference type="Gene3D" id="1.20.1250.20">
    <property type="entry name" value="MFS general substrate transporter like domains"/>
    <property type="match status" value="1"/>
</dbReference>
<evidence type="ECO:0000313" key="8">
    <source>
        <dbReference type="EMBL" id="MUK88761.1"/>
    </source>
</evidence>
<dbReference type="GO" id="GO:0005886">
    <property type="term" value="C:plasma membrane"/>
    <property type="evidence" value="ECO:0007669"/>
    <property type="project" value="UniProtKB-SubCell"/>
</dbReference>
<reference evidence="8 9" key="1">
    <citation type="submission" date="2019-11" db="EMBL/GenBank/DDBJ databases">
        <authorList>
            <person name="Li X."/>
        </authorList>
    </citation>
    <scope>NUCLEOTIDE SEQUENCE [LARGE SCALE GENOMIC DNA]</scope>
    <source>
        <strain evidence="8 9">L9</strain>
    </source>
</reference>
<evidence type="ECO:0000256" key="4">
    <source>
        <dbReference type="ARBA" id="ARBA00022989"/>
    </source>
</evidence>
<feature type="transmembrane region" description="Helical" evidence="6">
    <location>
        <begin position="302"/>
        <end position="320"/>
    </location>
</feature>
<feature type="transmembrane region" description="Helical" evidence="6">
    <location>
        <begin position="147"/>
        <end position="166"/>
    </location>
</feature>
<dbReference type="Pfam" id="PF11700">
    <property type="entry name" value="ATG22"/>
    <property type="match status" value="1"/>
</dbReference>
<feature type="transmembrane region" description="Helical" evidence="6">
    <location>
        <begin position="178"/>
        <end position="199"/>
    </location>
</feature>
<dbReference type="GO" id="GO:0022857">
    <property type="term" value="F:transmembrane transporter activity"/>
    <property type="evidence" value="ECO:0007669"/>
    <property type="project" value="InterPro"/>
</dbReference>
<feature type="domain" description="Major facilitator superfamily (MFS) profile" evidence="7">
    <location>
        <begin position="1"/>
        <end position="420"/>
    </location>
</feature>
<dbReference type="PANTHER" id="PTHR23519:SF1">
    <property type="entry name" value="AUTOPHAGY-RELATED PROTEIN 22"/>
    <property type="match status" value="1"/>
</dbReference>
<feature type="transmembrane region" description="Helical" evidence="6">
    <location>
        <begin position="237"/>
        <end position="261"/>
    </location>
</feature>
<feature type="transmembrane region" description="Helical" evidence="6">
    <location>
        <begin position="106"/>
        <end position="126"/>
    </location>
</feature>
<sequence length="428" mass="46845">MNKNKKSQLSWALYDFGNSAFATTIMAAVLPVYYSSVAAKGLDEGLATSYWGYSNSIAVFIVAILAPILGAIGDYSAAKKKFLRFFAFMGIIASILLAFVGEGQYIFASLLFIIGSIGFSGANVFYDAFLPEVADEKDMDKVSSAGFAWGYVGGGLLLLINVLMILNPSWFGLPNTTVASQVSFATVGIWWLIFSIPLLKNIKDEKRAPVKRDKSYIRIGFSRVGSTFKEIKQYKQLLIFLFAFWMYNDGISTIIRMATIYGSEIGIDQNSLIVALLITQFVGIPCTFFFGWLATKITAKRALTLSLFVYLGIVVLGYFMSSALHFYLLAICVGLVQGGAQSLSRSIFGKMIPAGKQGEFFGFYGISSKFAAIFGPFFFGLVGQLTGNSRLGILSLVFFFIVGILLLSFVNVDKGIKDAKKMSPIHPN</sequence>
<keyword evidence="5 6" id="KW-0472">Membrane</keyword>
<dbReference type="InterPro" id="IPR024671">
    <property type="entry name" value="Atg22-like"/>
</dbReference>
<name>A0A6N8FHQ8_9BACI</name>
<dbReference type="InterPro" id="IPR050495">
    <property type="entry name" value="ATG22/LtaA_families"/>
</dbReference>
<dbReference type="CDD" id="cd17482">
    <property type="entry name" value="MFS_YxiO_like"/>
    <property type="match status" value="1"/>
</dbReference>
<comment type="caution">
    <text evidence="8">The sequence shown here is derived from an EMBL/GenBank/DDBJ whole genome shotgun (WGS) entry which is preliminary data.</text>
</comment>
<dbReference type="PROSITE" id="PS50850">
    <property type="entry name" value="MFS"/>
    <property type="match status" value="1"/>
</dbReference>
<keyword evidence="9" id="KW-1185">Reference proteome</keyword>
<evidence type="ECO:0000256" key="5">
    <source>
        <dbReference type="ARBA" id="ARBA00023136"/>
    </source>
</evidence>